<reference evidence="2" key="1">
    <citation type="submission" date="2019-02" db="EMBL/GenBank/DDBJ databases">
        <title>Draft genome sequence of Muricauda sp. 176CP4-71.</title>
        <authorList>
            <person name="Park J.-S."/>
        </authorList>
    </citation>
    <scope>NUCLEOTIDE SEQUENCE [LARGE SCALE GENOMIC DNA]</scope>
    <source>
        <strain evidence="2">176GS2-150</strain>
    </source>
</reference>
<accession>A0ABY1WNK0</accession>
<dbReference type="Pfam" id="PF05258">
    <property type="entry name" value="DciA"/>
    <property type="match status" value="1"/>
</dbReference>
<dbReference type="Proteomes" id="UP000292544">
    <property type="component" value="Unassembled WGS sequence"/>
</dbReference>
<organism evidence="1 2">
    <name type="scientific">Corallincola spongiicola</name>
    <dbReference type="NCBI Taxonomy" id="2520508"/>
    <lineage>
        <taxon>Bacteria</taxon>
        <taxon>Pseudomonadati</taxon>
        <taxon>Pseudomonadota</taxon>
        <taxon>Gammaproteobacteria</taxon>
        <taxon>Alteromonadales</taxon>
        <taxon>Psychromonadaceae</taxon>
        <taxon>Corallincola</taxon>
    </lineage>
</organism>
<evidence type="ECO:0000313" key="2">
    <source>
        <dbReference type="Proteomes" id="UP000292544"/>
    </source>
</evidence>
<gene>
    <name evidence="1" type="ORF">EXY25_13050</name>
</gene>
<proteinExistence type="predicted"/>
<comment type="caution">
    <text evidence="1">The sequence shown here is derived from an EMBL/GenBank/DDBJ whole genome shotgun (WGS) entry which is preliminary data.</text>
</comment>
<keyword evidence="2" id="KW-1185">Reference proteome</keyword>
<sequence length="150" mass="16664">MMRPKRPKELAQLINLNTGALAKLQHGAQQITQINQAVRALLPELISKQVTVANYREGILVLTVPSAGWAQRLRFAQSMLLSQLRKQHLPGLSTINVQIVPNKSIVPKRTQVTGQSRMISPSTAEQLRALADHAPAELKKQLLKLANREK</sequence>
<dbReference type="EMBL" id="SHLY01000004">
    <property type="protein sequence ID" value="TAA45128.1"/>
    <property type="molecule type" value="Genomic_DNA"/>
</dbReference>
<name>A0ABY1WNK0_9GAMM</name>
<dbReference type="InterPro" id="IPR007922">
    <property type="entry name" value="DciA-like"/>
</dbReference>
<evidence type="ECO:0000313" key="1">
    <source>
        <dbReference type="EMBL" id="TAA45128.1"/>
    </source>
</evidence>
<protein>
    <submittedName>
        <fullName evidence="1">DUF721 domain-containing protein</fullName>
    </submittedName>
</protein>